<dbReference type="InterPro" id="IPR003597">
    <property type="entry name" value="Ig_C1-set"/>
</dbReference>
<dbReference type="InterPro" id="IPR007110">
    <property type="entry name" value="Ig-like_dom"/>
</dbReference>
<feature type="domain" description="Ig-like" evidence="2">
    <location>
        <begin position="181"/>
        <end position="254"/>
    </location>
</feature>
<name>A0A3Q2CCP0_CYPVA</name>
<dbReference type="SUPFAM" id="SSF54452">
    <property type="entry name" value="MHC antigen-recognition domain"/>
    <property type="match status" value="1"/>
</dbReference>
<dbReference type="SUPFAM" id="SSF48726">
    <property type="entry name" value="Immunoglobulin"/>
    <property type="match status" value="1"/>
</dbReference>
<dbReference type="OMA" id="VTRMAGY"/>
<evidence type="ECO:0000313" key="4">
    <source>
        <dbReference type="Proteomes" id="UP000265020"/>
    </source>
</evidence>
<evidence type="ECO:0000256" key="1">
    <source>
        <dbReference type="ARBA" id="ARBA00023180"/>
    </source>
</evidence>
<proteinExistence type="predicted"/>
<dbReference type="PANTHER" id="PTHR16675:SF237">
    <property type="entry name" value="MHC CLASS I ANTIGEN TRANSCRIPT VARIANT 1-RELATED"/>
    <property type="match status" value="1"/>
</dbReference>
<dbReference type="InterPro" id="IPR050208">
    <property type="entry name" value="MHC_class-I_related"/>
</dbReference>
<dbReference type="InterPro" id="IPR037055">
    <property type="entry name" value="MHC_I-like_Ag-recog_sf"/>
</dbReference>
<reference evidence="3" key="1">
    <citation type="submission" date="2025-08" db="UniProtKB">
        <authorList>
            <consortium name="Ensembl"/>
        </authorList>
    </citation>
    <scope>IDENTIFICATION</scope>
</reference>
<dbReference type="InterPro" id="IPR011161">
    <property type="entry name" value="MHC_I-like_Ag-recog"/>
</dbReference>
<sequence length="303" mass="35873">MSGISKLPEFFAYGTVNGVQFGYCDSDSNKEIKPRTPWMNRLLEDDPHHLKWLKNKCYYNWLDFKATIKTLINRFNQSEGVHIYQRMNGCFWDDETKELDAFSQFGYDGEDLIRFDLKTLTWITPRHQTVITKHNWNSDTQGWKFALTEDCKYFLQLYLNYGKNTLQKTVSLLQKTPSSVVTCHATGFYPESALLFWRKDGEEIHEGVEIGFILFNNDGTFQISVDLNISSINDEDWNRYDCLFQFSGFEDKITTILDRVIIKTNQGIFKNKKIHIYIVFYVILHLIRFNQFTFNSYHIFHKN</sequence>
<evidence type="ECO:0000259" key="2">
    <source>
        <dbReference type="PROSITE" id="PS50835"/>
    </source>
</evidence>
<dbReference type="InterPro" id="IPR036179">
    <property type="entry name" value="Ig-like_dom_sf"/>
</dbReference>
<dbReference type="AlphaFoldDB" id="A0A3Q2CCP0"/>
<dbReference type="InterPro" id="IPR013783">
    <property type="entry name" value="Ig-like_fold"/>
</dbReference>
<dbReference type="GO" id="GO:0006955">
    <property type="term" value="P:immune response"/>
    <property type="evidence" value="ECO:0007669"/>
    <property type="project" value="TreeGrafter"/>
</dbReference>
<dbReference type="GO" id="GO:0009897">
    <property type="term" value="C:external side of plasma membrane"/>
    <property type="evidence" value="ECO:0007669"/>
    <property type="project" value="TreeGrafter"/>
</dbReference>
<dbReference type="PROSITE" id="PS50835">
    <property type="entry name" value="IG_LIKE"/>
    <property type="match status" value="1"/>
</dbReference>
<dbReference type="Ensembl" id="ENSCVAT00000011432.1">
    <property type="protein sequence ID" value="ENSCVAP00000002607.1"/>
    <property type="gene ID" value="ENSCVAG00000003722.1"/>
</dbReference>
<dbReference type="STRING" id="28743.ENSCVAP00000002607"/>
<protein>
    <recommendedName>
        <fullName evidence="2">Ig-like domain-containing protein</fullName>
    </recommendedName>
</protein>
<organism evidence="3 4">
    <name type="scientific">Cyprinodon variegatus</name>
    <name type="common">Sheepshead minnow</name>
    <dbReference type="NCBI Taxonomy" id="28743"/>
    <lineage>
        <taxon>Eukaryota</taxon>
        <taxon>Metazoa</taxon>
        <taxon>Chordata</taxon>
        <taxon>Craniata</taxon>
        <taxon>Vertebrata</taxon>
        <taxon>Euteleostomi</taxon>
        <taxon>Actinopterygii</taxon>
        <taxon>Neopterygii</taxon>
        <taxon>Teleostei</taxon>
        <taxon>Neoteleostei</taxon>
        <taxon>Acanthomorphata</taxon>
        <taxon>Ovalentaria</taxon>
        <taxon>Atherinomorphae</taxon>
        <taxon>Cyprinodontiformes</taxon>
        <taxon>Cyprinodontidae</taxon>
        <taxon>Cyprinodon</taxon>
    </lineage>
</organism>
<dbReference type="PANTHER" id="PTHR16675">
    <property type="entry name" value="MHC CLASS I-RELATED"/>
    <property type="match status" value="1"/>
</dbReference>
<dbReference type="SMART" id="SM00407">
    <property type="entry name" value="IGc1"/>
    <property type="match status" value="1"/>
</dbReference>
<dbReference type="GO" id="GO:0005615">
    <property type="term" value="C:extracellular space"/>
    <property type="evidence" value="ECO:0007669"/>
    <property type="project" value="TreeGrafter"/>
</dbReference>
<dbReference type="InterPro" id="IPR011162">
    <property type="entry name" value="MHC_I/II-like_Ag-recog"/>
</dbReference>
<accession>A0A3Q2CCP0</accession>
<dbReference type="Gene3D" id="3.30.500.10">
    <property type="entry name" value="MHC class I-like antigen recognition-like"/>
    <property type="match status" value="1"/>
</dbReference>
<dbReference type="GeneTree" id="ENSGT01120000271828"/>
<keyword evidence="4" id="KW-1185">Reference proteome</keyword>
<dbReference type="Pfam" id="PF00129">
    <property type="entry name" value="MHC_I"/>
    <property type="match status" value="1"/>
</dbReference>
<evidence type="ECO:0000313" key="3">
    <source>
        <dbReference type="Ensembl" id="ENSCVAP00000002607.1"/>
    </source>
</evidence>
<keyword evidence="1" id="KW-0325">Glycoprotein</keyword>
<dbReference type="Pfam" id="PF07654">
    <property type="entry name" value="C1-set"/>
    <property type="match status" value="1"/>
</dbReference>
<reference evidence="3" key="2">
    <citation type="submission" date="2025-09" db="UniProtKB">
        <authorList>
            <consortium name="Ensembl"/>
        </authorList>
    </citation>
    <scope>IDENTIFICATION</scope>
</reference>
<dbReference type="Proteomes" id="UP000265020">
    <property type="component" value="Unassembled WGS sequence"/>
</dbReference>
<dbReference type="Gene3D" id="2.60.40.10">
    <property type="entry name" value="Immunoglobulins"/>
    <property type="match status" value="1"/>
</dbReference>